<dbReference type="GO" id="GO:0005546">
    <property type="term" value="F:phosphatidylinositol-4,5-bisphosphate binding"/>
    <property type="evidence" value="ECO:0007669"/>
    <property type="project" value="TreeGrafter"/>
</dbReference>
<reference evidence="6" key="2">
    <citation type="journal article" date="2013" name="Nat. Commun.">
        <title>Genome of the Chinese tree shrew.</title>
        <authorList>
            <person name="Fan Y."/>
            <person name="Huang Z.Y."/>
            <person name="Cao C.C."/>
            <person name="Chen C.S."/>
            <person name="Chen Y.X."/>
            <person name="Fan D.D."/>
            <person name="He J."/>
            <person name="Hou H.L."/>
            <person name="Hu L."/>
            <person name="Hu X.T."/>
            <person name="Jiang X.T."/>
            <person name="Lai R."/>
            <person name="Lang Y.S."/>
            <person name="Liang B."/>
            <person name="Liao S.G."/>
            <person name="Mu D."/>
            <person name="Ma Y.Y."/>
            <person name="Niu Y.Y."/>
            <person name="Sun X.Q."/>
            <person name="Xia J.Q."/>
            <person name="Xiao J."/>
            <person name="Xiong Z.Q."/>
            <person name="Xu L."/>
            <person name="Yang L."/>
            <person name="Zhang Y."/>
            <person name="Zhao W."/>
            <person name="Zhao X.D."/>
            <person name="Zheng Y.T."/>
            <person name="Zhou J.M."/>
            <person name="Zhu Y.B."/>
            <person name="Zhang G.J."/>
            <person name="Wang J."/>
            <person name="Yao Y.G."/>
        </authorList>
    </citation>
    <scope>NUCLEOTIDE SEQUENCE [LARGE SCALE GENOMIC DNA]</scope>
</reference>
<dbReference type="InParanoid" id="L9JXE8"/>
<reference evidence="6" key="1">
    <citation type="submission" date="2012-07" db="EMBL/GenBank/DDBJ databases">
        <title>Genome of the Chinese tree shrew, a rising model animal genetically related to primates.</title>
        <authorList>
            <person name="Zhang G."/>
            <person name="Fan Y."/>
            <person name="Yao Y."/>
            <person name="Huang Z."/>
        </authorList>
    </citation>
    <scope>NUCLEOTIDE SEQUENCE [LARGE SCALE GENOMIC DNA]</scope>
</reference>
<evidence type="ECO:0000313" key="6">
    <source>
        <dbReference type="Proteomes" id="UP000011518"/>
    </source>
</evidence>
<dbReference type="GO" id="GO:0012505">
    <property type="term" value="C:endomembrane system"/>
    <property type="evidence" value="ECO:0007669"/>
    <property type="project" value="UniProtKB-SubCell"/>
</dbReference>
<dbReference type="EMBL" id="KB320933">
    <property type="protein sequence ID" value="ELW54894.1"/>
    <property type="molecule type" value="Genomic_DNA"/>
</dbReference>
<comment type="subcellular location">
    <subcellularLocation>
        <location evidence="1">Endomembrane system</location>
    </subcellularLocation>
</comment>
<dbReference type="GO" id="GO:0001786">
    <property type="term" value="F:phosphatidylserine binding"/>
    <property type="evidence" value="ECO:0007669"/>
    <property type="project" value="TreeGrafter"/>
</dbReference>
<dbReference type="Pfam" id="PF04598">
    <property type="entry name" value="Gasdermin"/>
    <property type="match status" value="1"/>
</dbReference>
<dbReference type="STRING" id="246437.L9JXE8"/>
<dbReference type="GO" id="GO:0070273">
    <property type="term" value="F:phosphatidylinositol-4-phosphate binding"/>
    <property type="evidence" value="ECO:0007669"/>
    <property type="project" value="TreeGrafter"/>
</dbReference>
<dbReference type="InterPro" id="IPR040460">
    <property type="entry name" value="Gasdermin_pore"/>
</dbReference>
<keyword evidence="6" id="KW-1185">Reference proteome</keyword>
<dbReference type="FunCoup" id="L9JXE8">
    <property type="interactions" value="5"/>
</dbReference>
<feature type="domain" description="Gasdermin pore forming" evidence="4">
    <location>
        <begin position="5"/>
        <end position="224"/>
    </location>
</feature>
<dbReference type="GO" id="GO:0070269">
    <property type="term" value="P:pyroptotic inflammatory response"/>
    <property type="evidence" value="ECO:0007669"/>
    <property type="project" value="TreeGrafter"/>
</dbReference>
<evidence type="ECO:0000313" key="5">
    <source>
        <dbReference type="EMBL" id="ELW54894.1"/>
    </source>
</evidence>
<dbReference type="GO" id="GO:0042742">
    <property type="term" value="P:defense response to bacterium"/>
    <property type="evidence" value="ECO:0007669"/>
    <property type="project" value="TreeGrafter"/>
</dbReference>
<organism evidence="5 6">
    <name type="scientific">Tupaia chinensis</name>
    <name type="common">Chinese tree shrew</name>
    <name type="synonym">Tupaia belangeri chinensis</name>
    <dbReference type="NCBI Taxonomy" id="246437"/>
    <lineage>
        <taxon>Eukaryota</taxon>
        <taxon>Metazoa</taxon>
        <taxon>Chordata</taxon>
        <taxon>Craniata</taxon>
        <taxon>Vertebrata</taxon>
        <taxon>Euteleostomi</taxon>
        <taxon>Mammalia</taxon>
        <taxon>Eutheria</taxon>
        <taxon>Euarchontoglires</taxon>
        <taxon>Scandentia</taxon>
        <taxon>Tupaiidae</taxon>
        <taxon>Tupaia</taxon>
    </lineage>
</organism>
<dbReference type="eggNOG" id="ENOG502TDKS">
    <property type="taxonomic scope" value="Eukaryota"/>
</dbReference>
<gene>
    <name evidence="5" type="ORF">TREES_T100004445</name>
</gene>
<comment type="similarity">
    <text evidence="2">Belongs to the gasdermin family.</text>
</comment>
<dbReference type="AlphaFoldDB" id="L9JXE8"/>
<dbReference type="InterPro" id="IPR007677">
    <property type="entry name" value="Gasdermin"/>
</dbReference>
<accession>L9JXE8</accession>
<proteinExistence type="inferred from homology"/>
<protein>
    <submittedName>
        <fullName evidence="5">Gasdermin-B</fullName>
    </submittedName>
</protein>
<evidence type="ECO:0000259" key="4">
    <source>
        <dbReference type="Pfam" id="PF04598"/>
    </source>
</evidence>
<sequence length="469" mass="52783">MPSIFKEITKVVLQEMNAKDMIAVQSLVDADRFYCLYLVREEKSIWGRQYCSTDITLQDILEEEESKGLSDERDSVFRGEKTEFGIEDSVDTKGEATMKVSGEVTITGSFQGSHELKLKLLSKRLSTQYLNTLQNKKLKKDLPASFQSFPKEKNLYIVTETLETEKEETLTSIRQYKLWDKLYQIVFGLEHKHRRKLTIPSNRVLCYRIKQLVFPTKDSMKVWLNDGVLSSLGKCLGLEDSRDLKVPDMLRGLQDLTEQERKDVLSTVTTCLGKDGQLQDLKQRVTEVLDCGELQDEGPAGPLICSLFNAAGNFVKERAEAILGLLDALIEISEDWQLVVEALEMGALPRLKDEVTEVLDCGELQDEGPAGPLICSLFNAAGNFVKERAEAILGLLDALIEISEDWQLVVEALEMGALPRLKDEVKSIMDNWGNIPDKDCNIEQQSFRALYVVASILLQLKGEPTSVSS</sequence>
<dbReference type="PANTHER" id="PTHR16399">
    <property type="entry name" value="GASDERMIN"/>
    <property type="match status" value="1"/>
</dbReference>
<evidence type="ECO:0000256" key="1">
    <source>
        <dbReference type="ARBA" id="ARBA00004308"/>
    </source>
</evidence>
<dbReference type="PANTHER" id="PTHR16399:SF20">
    <property type="entry name" value="GASDERMIN-B"/>
    <property type="match status" value="1"/>
</dbReference>
<dbReference type="Proteomes" id="UP000011518">
    <property type="component" value="Unassembled WGS sequence"/>
</dbReference>
<evidence type="ECO:0000256" key="3">
    <source>
        <dbReference type="ARBA" id="ARBA00023136"/>
    </source>
</evidence>
<keyword evidence="3" id="KW-0472">Membrane</keyword>
<name>L9JXE8_TUPCH</name>
<evidence type="ECO:0000256" key="2">
    <source>
        <dbReference type="ARBA" id="ARBA00009279"/>
    </source>
</evidence>